<gene>
    <name evidence="2" type="ORF">SLEP1_g43519</name>
</gene>
<evidence type="ECO:0000313" key="2">
    <source>
        <dbReference type="EMBL" id="GKV35217.1"/>
    </source>
</evidence>
<reference evidence="2 3" key="1">
    <citation type="journal article" date="2021" name="Commun. Biol.">
        <title>The genome of Shorea leprosula (Dipterocarpaceae) highlights the ecological relevance of drought in aseasonal tropical rainforests.</title>
        <authorList>
            <person name="Ng K.K.S."/>
            <person name="Kobayashi M.J."/>
            <person name="Fawcett J.A."/>
            <person name="Hatakeyama M."/>
            <person name="Paape T."/>
            <person name="Ng C.H."/>
            <person name="Ang C.C."/>
            <person name="Tnah L.H."/>
            <person name="Lee C.T."/>
            <person name="Nishiyama T."/>
            <person name="Sese J."/>
            <person name="O'Brien M.J."/>
            <person name="Copetti D."/>
            <person name="Mohd Noor M.I."/>
            <person name="Ong R.C."/>
            <person name="Putra M."/>
            <person name="Sireger I.Z."/>
            <person name="Indrioko S."/>
            <person name="Kosugi Y."/>
            <person name="Izuno A."/>
            <person name="Isagi Y."/>
            <person name="Lee S.L."/>
            <person name="Shimizu K.K."/>
        </authorList>
    </citation>
    <scope>NUCLEOTIDE SEQUENCE [LARGE SCALE GENOMIC DNA]</scope>
    <source>
        <strain evidence="2">214</strain>
    </source>
</reference>
<protein>
    <submittedName>
        <fullName evidence="2">Uncharacterized protein</fullName>
    </submittedName>
</protein>
<evidence type="ECO:0000256" key="1">
    <source>
        <dbReference type="SAM" id="MobiDB-lite"/>
    </source>
</evidence>
<organism evidence="2 3">
    <name type="scientific">Rubroshorea leprosula</name>
    <dbReference type="NCBI Taxonomy" id="152421"/>
    <lineage>
        <taxon>Eukaryota</taxon>
        <taxon>Viridiplantae</taxon>
        <taxon>Streptophyta</taxon>
        <taxon>Embryophyta</taxon>
        <taxon>Tracheophyta</taxon>
        <taxon>Spermatophyta</taxon>
        <taxon>Magnoliopsida</taxon>
        <taxon>eudicotyledons</taxon>
        <taxon>Gunneridae</taxon>
        <taxon>Pentapetalae</taxon>
        <taxon>rosids</taxon>
        <taxon>malvids</taxon>
        <taxon>Malvales</taxon>
        <taxon>Dipterocarpaceae</taxon>
        <taxon>Rubroshorea</taxon>
    </lineage>
</organism>
<dbReference type="EMBL" id="BPVZ01000109">
    <property type="protein sequence ID" value="GKV35217.1"/>
    <property type="molecule type" value="Genomic_DNA"/>
</dbReference>
<accession>A0AAV5LET4</accession>
<name>A0AAV5LET4_9ROSI</name>
<proteinExistence type="predicted"/>
<feature type="region of interest" description="Disordered" evidence="1">
    <location>
        <begin position="35"/>
        <end position="87"/>
    </location>
</feature>
<comment type="caution">
    <text evidence="2">The sequence shown here is derived from an EMBL/GenBank/DDBJ whole genome shotgun (WGS) entry which is preliminary data.</text>
</comment>
<evidence type="ECO:0000313" key="3">
    <source>
        <dbReference type="Proteomes" id="UP001054252"/>
    </source>
</evidence>
<dbReference type="Proteomes" id="UP001054252">
    <property type="component" value="Unassembled WGS sequence"/>
</dbReference>
<sequence length="87" mass="9684">MENEGALVALVTQEEGGRSSNLGKLDFLQSLLQGKETTPRPSTKPYRSDCPPQTQSLGLEPSLTHIRLGQRKRPQYAYLKKNSEPSE</sequence>
<keyword evidence="3" id="KW-1185">Reference proteome</keyword>
<dbReference type="AlphaFoldDB" id="A0AAV5LET4"/>